<dbReference type="AlphaFoldDB" id="A0A4Q7IXG5"/>
<accession>A0A4Q7IXG5</accession>
<evidence type="ECO:0008006" key="4">
    <source>
        <dbReference type="Google" id="ProtNLM"/>
    </source>
</evidence>
<feature type="chain" id="PRO_5020971548" description="Peptidase inhibitor family I36 protein" evidence="1">
    <location>
        <begin position="32"/>
        <end position="127"/>
    </location>
</feature>
<comment type="caution">
    <text evidence="2">The sequence shown here is derived from an EMBL/GenBank/DDBJ whole genome shotgun (WGS) entry which is preliminary data.</text>
</comment>
<evidence type="ECO:0000313" key="3">
    <source>
        <dbReference type="Proteomes" id="UP000292003"/>
    </source>
</evidence>
<dbReference type="Pfam" id="PF03995">
    <property type="entry name" value="Inhibitor_I36"/>
    <property type="match status" value="1"/>
</dbReference>
<name>A0A4Q7IXG5_9PSEU</name>
<dbReference type="RefSeq" id="WP_130479487.1">
    <property type="nucleotide sequence ID" value="NZ_SFCC01000022.1"/>
</dbReference>
<proteinExistence type="predicted"/>
<organism evidence="2 3">
    <name type="scientific">Amycolatopsis suaedae</name>
    <dbReference type="NCBI Taxonomy" id="2510978"/>
    <lineage>
        <taxon>Bacteria</taxon>
        <taxon>Bacillati</taxon>
        <taxon>Actinomycetota</taxon>
        <taxon>Actinomycetes</taxon>
        <taxon>Pseudonocardiales</taxon>
        <taxon>Pseudonocardiaceae</taxon>
        <taxon>Amycolatopsis</taxon>
    </lineage>
</organism>
<keyword evidence="3" id="KW-1185">Reference proteome</keyword>
<gene>
    <name evidence="2" type="ORF">EWH70_32890</name>
</gene>
<dbReference type="OrthoDB" id="5196292at2"/>
<evidence type="ECO:0000313" key="2">
    <source>
        <dbReference type="EMBL" id="RZQ59630.1"/>
    </source>
</evidence>
<keyword evidence="1" id="KW-0732">Signal</keyword>
<reference evidence="2 3" key="1">
    <citation type="submission" date="2019-02" db="EMBL/GenBank/DDBJ databases">
        <title>Draft genome sequence of Amycolatopsis sp. 8-3EHSu isolated from roots of Suaeda maritima.</title>
        <authorList>
            <person name="Duangmal K."/>
            <person name="Chantavorakit T."/>
        </authorList>
    </citation>
    <scope>NUCLEOTIDE SEQUENCE [LARGE SCALE GENOMIC DNA]</scope>
    <source>
        <strain evidence="2 3">8-3EHSu</strain>
    </source>
</reference>
<sequence>MIRYLSLRKNLPRILVLSALGLLTAAGVAHASSSGSAVCDRGQFCVWSGEFYVDQAHRLDLRTANPEECLPLPEGFDGHSFVNRMDRHVTVYEDRECATEGDFTTYPGGGTYVPQAPFVVRAIQIWN</sequence>
<dbReference type="Proteomes" id="UP000292003">
    <property type="component" value="Unassembled WGS sequence"/>
</dbReference>
<evidence type="ECO:0000256" key="1">
    <source>
        <dbReference type="SAM" id="SignalP"/>
    </source>
</evidence>
<protein>
    <recommendedName>
        <fullName evidence="4">Peptidase inhibitor family I36 protein</fullName>
    </recommendedName>
</protein>
<feature type="signal peptide" evidence="1">
    <location>
        <begin position="1"/>
        <end position="31"/>
    </location>
</feature>
<dbReference type="EMBL" id="SFCC01000022">
    <property type="protein sequence ID" value="RZQ59630.1"/>
    <property type="molecule type" value="Genomic_DNA"/>
</dbReference>